<accession>A0A562IIT2</accession>
<name>A0A562IIT2_MICOL</name>
<dbReference type="AlphaFoldDB" id="A0A562IIT2"/>
<feature type="region of interest" description="Disordered" evidence="1">
    <location>
        <begin position="1"/>
        <end position="29"/>
    </location>
</feature>
<evidence type="ECO:0000313" key="2">
    <source>
        <dbReference type="EMBL" id="TWH70603.1"/>
    </source>
</evidence>
<keyword evidence="3" id="KW-1185">Reference proteome</keyword>
<gene>
    <name evidence="2" type="ORF">JD77_05628</name>
</gene>
<evidence type="ECO:0008006" key="4">
    <source>
        <dbReference type="Google" id="ProtNLM"/>
    </source>
</evidence>
<protein>
    <recommendedName>
        <fullName evidence="4">Glyoxalase-like domain-containing protein</fullName>
    </recommendedName>
</protein>
<dbReference type="EMBL" id="VLKE01000001">
    <property type="protein sequence ID" value="TWH70603.1"/>
    <property type="molecule type" value="Genomic_DNA"/>
</dbReference>
<evidence type="ECO:0000256" key="1">
    <source>
        <dbReference type="SAM" id="MobiDB-lite"/>
    </source>
</evidence>
<proteinExistence type="predicted"/>
<sequence>MSSSCSGASGSNRSGQRADCSAVVNATHPDPSAVRRDLAALGVHLDVTAGSPAGLEAVLDSPRGPVTLR</sequence>
<feature type="compositionally biased region" description="Low complexity" evidence="1">
    <location>
        <begin position="1"/>
        <end position="15"/>
    </location>
</feature>
<reference evidence="2 3" key="1">
    <citation type="submission" date="2019-07" db="EMBL/GenBank/DDBJ databases">
        <title>R&amp;d 2014.</title>
        <authorList>
            <person name="Klenk H.-P."/>
        </authorList>
    </citation>
    <scope>NUCLEOTIDE SEQUENCE [LARGE SCALE GENOMIC DNA]</scope>
    <source>
        <strain evidence="2 3">DSM 43868</strain>
    </source>
</reference>
<comment type="caution">
    <text evidence="2">The sequence shown here is derived from an EMBL/GenBank/DDBJ whole genome shotgun (WGS) entry which is preliminary data.</text>
</comment>
<evidence type="ECO:0000313" key="3">
    <source>
        <dbReference type="Proteomes" id="UP000319825"/>
    </source>
</evidence>
<organism evidence="2 3">
    <name type="scientific">Micromonospora olivasterospora</name>
    <dbReference type="NCBI Taxonomy" id="1880"/>
    <lineage>
        <taxon>Bacteria</taxon>
        <taxon>Bacillati</taxon>
        <taxon>Actinomycetota</taxon>
        <taxon>Actinomycetes</taxon>
        <taxon>Micromonosporales</taxon>
        <taxon>Micromonosporaceae</taxon>
        <taxon>Micromonospora</taxon>
    </lineage>
</organism>
<dbReference type="Proteomes" id="UP000319825">
    <property type="component" value="Unassembled WGS sequence"/>
</dbReference>